<evidence type="ECO:0000313" key="1">
    <source>
        <dbReference type="EMBL" id="WAT01712.1"/>
    </source>
</evidence>
<dbReference type="RefSeq" id="WP_045047240.1">
    <property type="nucleotide sequence ID" value="NZ_CP114058.1"/>
</dbReference>
<gene>
    <name evidence="1" type="ORF">O1V66_02935</name>
</gene>
<evidence type="ECO:0000313" key="2">
    <source>
        <dbReference type="Proteomes" id="UP001164712"/>
    </source>
</evidence>
<keyword evidence="2" id="KW-1185">Reference proteome</keyword>
<accession>A0ABY7HRS0</accession>
<name>A0ABY7HRS0_9GAMM</name>
<protein>
    <submittedName>
        <fullName evidence="1">Uncharacterized protein</fullName>
    </submittedName>
</protein>
<reference evidence="1" key="1">
    <citation type="submission" date="2022-12" db="EMBL/GenBank/DDBJ databases">
        <title>Complete genome sequence of an Australian strain of Rouxiella badensis DAR84756 and resolution of the R. badensis DSM100043 and R. chamberiensis DSM28324 genomes.</title>
        <authorList>
            <person name="Paul S."/>
            <person name="Anderson P.J."/>
            <person name="Maynard G."/>
            <person name="Dyall-Smith M."/>
            <person name="Kudinha T."/>
        </authorList>
    </citation>
    <scope>NUCLEOTIDE SEQUENCE</scope>
    <source>
        <strain evidence="1">DSM 28324</strain>
    </source>
</reference>
<dbReference type="Proteomes" id="UP001164712">
    <property type="component" value="Chromosome"/>
</dbReference>
<organism evidence="1 2">
    <name type="scientific">Rouxiella chamberiensis</name>
    <dbReference type="NCBI Taxonomy" id="1513468"/>
    <lineage>
        <taxon>Bacteria</taxon>
        <taxon>Pseudomonadati</taxon>
        <taxon>Pseudomonadota</taxon>
        <taxon>Gammaproteobacteria</taxon>
        <taxon>Enterobacterales</taxon>
        <taxon>Yersiniaceae</taxon>
        <taxon>Rouxiella</taxon>
    </lineage>
</organism>
<proteinExistence type="predicted"/>
<sequence>MPHTLEQEIQSAKAAKQQDIYDKVQVICDEMESSEVIVALKRAFQTAYKMTTGMKLQQNVQAIHQVTVRAPTRCVEIIDAGLIPAEFVEYETNIKPDKLA</sequence>
<dbReference type="EMBL" id="CP114058">
    <property type="protein sequence ID" value="WAT01712.1"/>
    <property type="molecule type" value="Genomic_DNA"/>
</dbReference>